<comment type="similarity">
    <text evidence="4">Belongs to the metallo-beta-lactamase superfamily. Type III sulfatase family.</text>
</comment>
<dbReference type="SUPFAM" id="SSF56281">
    <property type="entry name" value="Metallo-hydrolase/oxidoreductase"/>
    <property type="match status" value="1"/>
</dbReference>
<dbReference type="GO" id="GO:0018741">
    <property type="term" value="F:linear primary-alkylsulfatase activity"/>
    <property type="evidence" value="ECO:0007669"/>
    <property type="project" value="InterPro"/>
</dbReference>
<evidence type="ECO:0000259" key="5">
    <source>
        <dbReference type="SMART" id="SM00849"/>
    </source>
</evidence>
<keyword evidence="1" id="KW-0479">Metal-binding</keyword>
<dbReference type="InterPro" id="IPR029228">
    <property type="entry name" value="Alkyl_sulf_dimr"/>
</dbReference>
<dbReference type="Proteomes" id="UP001320159">
    <property type="component" value="Unassembled WGS sequence"/>
</dbReference>
<organism evidence="6 7">
    <name type="scientific">Methanooceanicella nereidis</name>
    <dbReference type="NCBI Taxonomy" id="2052831"/>
    <lineage>
        <taxon>Archaea</taxon>
        <taxon>Methanobacteriati</taxon>
        <taxon>Methanobacteriota</taxon>
        <taxon>Stenosarchaea group</taxon>
        <taxon>Methanomicrobia</taxon>
        <taxon>Methanocellales</taxon>
        <taxon>Methanocellaceae</taxon>
        <taxon>Methanooceanicella</taxon>
    </lineage>
</organism>
<evidence type="ECO:0000256" key="2">
    <source>
        <dbReference type="ARBA" id="ARBA00022801"/>
    </source>
</evidence>
<dbReference type="GO" id="GO:0018909">
    <property type="term" value="P:dodecyl sulfate metabolic process"/>
    <property type="evidence" value="ECO:0007669"/>
    <property type="project" value="InterPro"/>
</dbReference>
<dbReference type="EMBL" id="PGCK01000006">
    <property type="protein sequence ID" value="MCD1295074.1"/>
    <property type="molecule type" value="Genomic_DNA"/>
</dbReference>
<dbReference type="PANTHER" id="PTHR43223">
    <property type="entry name" value="ALKYL/ARYL-SULFATASE"/>
    <property type="match status" value="1"/>
</dbReference>
<dbReference type="AlphaFoldDB" id="A0AAP2RD41"/>
<dbReference type="InterPro" id="IPR036866">
    <property type="entry name" value="RibonucZ/Hydroxyglut_hydro"/>
</dbReference>
<keyword evidence="3" id="KW-0862">Zinc</keyword>
<dbReference type="SMART" id="SM00849">
    <property type="entry name" value="Lactamase_B"/>
    <property type="match status" value="1"/>
</dbReference>
<dbReference type="PANTHER" id="PTHR43223:SF2">
    <property type="entry name" value="METALLO-BETA-LACTAMASE DOMAIN-CONTAINING PROTEIN"/>
    <property type="match status" value="1"/>
</dbReference>
<dbReference type="Pfam" id="PF14864">
    <property type="entry name" value="Alkyl_sulf_C"/>
    <property type="match status" value="1"/>
</dbReference>
<dbReference type="RefSeq" id="WP_230741918.1">
    <property type="nucleotide sequence ID" value="NZ_PGCK01000006.1"/>
</dbReference>
<reference evidence="6 7" key="1">
    <citation type="submission" date="2017-11" db="EMBL/GenBank/DDBJ databases">
        <title>Isolation and Characterization of Family Methanocellaceae Species from Potential Methane Hydrate Area Offshore Southwestern Taiwan.</title>
        <authorList>
            <person name="Zhang W.-L."/>
            <person name="Chen W.-C."/>
            <person name="Lai M.-C."/>
            <person name="Chen S.-C."/>
        </authorList>
    </citation>
    <scope>NUCLEOTIDE SEQUENCE [LARGE SCALE GENOMIC DNA]</scope>
    <source>
        <strain evidence="6 7">CWC-04</strain>
    </source>
</reference>
<dbReference type="Gene3D" id="3.60.15.30">
    <property type="entry name" value="Metallo-beta-lactamase domain"/>
    <property type="match status" value="1"/>
</dbReference>
<evidence type="ECO:0000313" key="7">
    <source>
        <dbReference type="Proteomes" id="UP001320159"/>
    </source>
</evidence>
<dbReference type="Gene3D" id="3.30.1050.10">
    <property type="entry name" value="SCP2 sterol-binding domain"/>
    <property type="match status" value="1"/>
</dbReference>
<name>A0AAP2RD41_9EURY</name>
<dbReference type="Gene3D" id="1.25.40.880">
    <property type="entry name" value="Alkyl sulfatase, dimerisation domain"/>
    <property type="match status" value="1"/>
</dbReference>
<dbReference type="InterPro" id="IPR036527">
    <property type="entry name" value="SCP2_sterol-bd_dom_sf"/>
</dbReference>
<gene>
    <name evidence="6" type="ORF">CUJ83_08695</name>
</gene>
<evidence type="ECO:0000313" key="6">
    <source>
        <dbReference type="EMBL" id="MCD1295074.1"/>
    </source>
</evidence>
<dbReference type="InterPro" id="IPR052195">
    <property type="entry name" value="Bact_Alkyl/Aryl-Sulfatase"/>
</dbReference>
<accession>A0AAP2RD41</accession>
<dbReference type="Pfam" id="PF00753">
    <property type="entry name" value="Lactamase_B"/>
    <property type="match status" value="1"/>
</dbReference>
<dbReference type="InterPro" id="IPR029229">
    <property type="entry name" value="Alkyl_sulf_C"/>
</dbReference>
<dbReference type="SUPFAM" id="SSF55718">
    <property type="entry name" value="SCP-like"/>
    <property type="match status" value="1"/>
</dbReference>
<dbReference type="InterPro" id="IPR044097">
    <property type="entry name" value="Bds1/SdsA1_MBL-fold"/>
</dbReference>
<evidence type="ECO:0000256" key="4">
    <source>
        <dbReference type="ARBA" id="ARBA00033751"/>
    </source>
</evidence>
<dbReference type="GO" id="GO:0046983">
    <property type="term" value="F:protein dimerization activity"/>
    <property type="evidence" value="ECO:0007669"/>
    <property type="project" value="InterPro"/>
</dbReference>
<comment type="caution">
    <text evidence="6">The sequence shown here is derived from an EMBL/GenBank/DDBJ whole genome shotgun (WGS) entry which is preliminary data.</text>
</comment>
<keyword evidence="7" id="KW-1185">Reference proteome</keyword>
<proteinExistence type="inferred from homology"/>
<protein>
    <submittedName>
        <fullName evidence="6">MBL fold metallo-hydrolase</fullName>
    </submittedName>
</protein>
<keyword evidence="2" id="KW-0378">Hydrolase</keyword>
<dbReference type="GO" id="GO:0046872">
    <property type="term" value="F:metal ion binding"/>
    <property type="evidence" value="ECO:0007669"/>
    <property type="project" value="UniProtKB-KW"/>
</dbReference>
<evidence type="ECO:0000256" key="3">
    <source>
        <dbReference type="ARBA" id="ARBA00022833"/>
    </source>
</evidence>
<sequence length="597" mass="67647">MRKNSLRSTMPYLSSGLLTLFGLGVYEGGSWSETVSREEEETTVNPQLAEHSKIMQKKIYRVRDNVYLAYGYGLANAAMIVGDDGVIIIDTMENEKSGREVLEEFRKITDKPIKAIIYTHHHPDHIFGVKAFISENDAREGKTEIYAHESLLENLTKDIDLAPVMSVRAFYSMGTFLEKGPGGAVEAGIGPEWREGSLTFIRPTKTFRDTLDVEVAGIRMHLFHVPGEASDEIAVWFPDMAVLHTAEIIQGETFPNIYSIRGSRFRDPVKWFKSIDKLREFPAKHMVPSHGRPVSGNKNIRGILTAYRDAIQFVHDQTVRFMNKGLTPDELVEVVKLPKYLAGHPWLGEFYGTVDHSVRQIYNGYLGFFDGDMTYLAKPEHVERAVRYVEIMGGRDNIIETAQKAIMEKRYGWAMDILTWVIRMNYNDMEARKLKAEALRHWGYLQTSINWRNWALTAALELEGELDISQKHGFGSTDIIKSLPARGMLEGLTMKLKAEETMNVHKILGISLADTGDRYGLEIRRGVCQFHSELPAKTSATIIATKDTLIRILLGEATLEESAKNGSIEIEGKLEDVKDFFSHFEHPSKEPIKLTMR</sequence>
<dbReference type="Pfam" id="PF14863">
    <property type="entry name" value="Alkyl_sulf_dimr"/>
    <property type="match status" value="1"/>
</dbReference>
<dbReference type="CDD" id="cd07710">
    <property type="entry name" value="arylsulfatase_Sdsa1-like_MBL-fold"/>
    <property type="match status" value="1"/>
</dbReference>
<dbReference type="InterPro" id="IPR001279">
    <property type="entry name" value="Metallo-B-lactamas"/>
</dbReference>
<evidence type="ECO:0000256" key="1">
    <source>
        <dbReference type="ARBA" id="ARBA00022723"/>
    </source>
</evidence>
<dbReference type="InterPro" id="IPR038536">
    <property type="entry name" value="Alkyl/aryl-sulf_dimr_sf"/>
</dbReference>
<feature type="domain" description="Metallo-beta-lactamase" evidence="5">
    <location>
        <begin position="74"/>
        <end position="290"/>
    </location>
</feature>